<protein>
    <submittedName>
        <fullName evidence="1">DNA-binding response regulator</fullName>
    </submittedName>
</protein>
<sequence length="541" mass="62609">MKVLIIDDEYYFREALKVSFPWEECDLIVCGEAKNGIEGLERVRTLNPDIILADINMPLMDGLEFVQRVKEINHNIKIIIISGYSEFEYAKQALTLGVHNYILKPVSNEELYNALQDTIKLIHKERKIKVEMHELKKSVSKNLPVLKGQFLNELIKGNDFLSNKVILDKIKNLGVNLLLGIYIVAVLEIDSEDYSDWSYHEKHLWNYGVINIVEELLGNDFVYETCIDSGDRICILLSFEAVEDFKAEKLNRTFENILDAVKTYLQFTITIGVGNYCKEVKDIAISYNEALYALRNKLILGKNLIIHHQSVSEIGFIGHFFQAEHRMQLLANMRLGSLEDVKQIIEYLFEEVKEKNIEPELLLVIAVEMVTPCLEFVAENNMKFDLVSHTYFKNLFENIKSKKTIEDIKKYIIEIYSTIIEYVNQNKSAKSSKTVEAVVNYIAENYSNCDLTIDLISKAVYMNYTYLCFLFKKQMDMTLNEYITKYRMNKAIELMERGNVGVTEVAYAIGFSNVNYFGKCFKKEFGMTPSRYITSKTSNNK</sequence>
<gene>
    <name evidence="1" type="ORF">CS063_08605</name>
</gene>
<keyword evidence="2" id="KW-1185">Reference proteome</keyword>
<keyword evidence="1" id="KW-0238">DNA-binding</keyword>
<name>A0AC61DDX0_9FIRM</name>
<comment type="caution">
    <text evidence="1">The sequence shown here is derived from an EMBL/GenBank/DDBJ whole genome shotgun (WGS) entry which is preliminary data.</text>
</comment>
<accession>A0AC61DDX0</accession>
<evidence type="ECO:0000313" key="2">
    <source>
        <dbReference type="Proteomes" id="UP000224460"/>
    </source>
</evidence>
<dbReference type="Proteomes" id="UP000224460">
    <property type="component" value="Unassembled WGS sequence"/>
</dbReference>
<organism evidence="1 2">
    <name type="scientific">Sporanaerobium hydrogeniformans</name>
    <dbReference type="NCBI Taxonomy" id="3072179"/>
    <lineage>
        <taxon>Bacteria</taxon>
        <taxon>Bacillati</taxon>
        <taxon>Bacillota</taxon>
        <taxon>Clostridia</taxon>
        <taxon>Lachnospirales</taxon>
        <taxon>Lachnospiraceae</taxon>
        <taxon>Sporanaerobium</taxon>
    </lineage>
</organism>
<evidence type="ECO:0000313" key="1">
    <source>
        <dbReference type="EMBL" id="PHV70817.1"/>
    </source>
</evidence>
<dbReference type="EMBL" id="PEDL01000007">
    <property type="protein sequence ID" value="PHV70817.1"/>
    <property type="molecule type" value="Genomic_DNA"/>
</dbReference>
<proteinExistence type="predicted"/>
<reference evidence="1" key="1">
    <citation type="submission" date="2017-10" db="EMBL/GenBank/DDBJ databases">
        <title>Genome sequence of cellulolytic Lachnospiraceae bacterium XHS1971 isolated from hotspring sediment.</title>
        <authorList>
            <person name="Vasudevan G."/>
            <person name="Joshi A.J."/>
            <person name="Hivarkar S."/>
            <person name="Lanjekar V.B."/>
            <person name="Dhakephalkar P.K."/>
            <person name="Dagar S."/>
        </authorList>
    </citation>
    <scope>NUCLEOTIDE SEQUENCE</scope>
    <source>
        <strain evidence="1">XHS1971</strain>
    </source>
</reference>